<evidence type="ECO:0000313" key="16">
    <source>
        <dbReference type="Proteomes" id="UP000054558"/>
    </source>
</evidence>
<dbReference type="GO" id="GO:0005886">
    <property type="term" value="C:plasma membrane"/>
    <property type="evidence" value="ECO:0000318"/>
    <property type="project" value="GO_Central"/>
</dbReference>
<dbReference type="PANTHER" id="PTHR11767:SF114">
    <property type="entry name" value="INWARD RECTIFIER POTASSIUM CHANNEL C-TERMINAL DOMAIN-CONTAINING PROTEIN"/>
    <property type="match status" value="1"/>
</dbReference>
<feature type="transmembrane region" description="Helical" evidence="13">
    <location>
        <begin position="598"/>
        <end position="619"/>
    </location>
</feature>
<dbReference type="Gene3D" id="1.20.120.20">
    <property type="entry name" value="Apolipoprotein"/>
    <property type="match status" value="1"/>
</dbReference>
<keyword evidence="4 11" id="KW-0812">Transmembrane</keyword>
<evidence type="ECO:0000256" key="1">
    <source>
        <dbReference type="ARBA" id="ARBA00004141"/>
    </source>
</evidence>
<evidence type="ECO:0000256" key="6">
    <source>
        <dbReference type="ARBA" id="ARBA00022958"/>
    </source>
</evidence>
<evidence type="ECO:0000256" key="10">
    <source>
        <dbReference type="ARBA" id="ARBA00023303"/>
    </source>
</evidence>
<dbReference type="InterPro" id="IPR014756">
    <property type="entry name" value="Ig_E-set"/>
</dbReference>
<feature type="compositionally biased region" description="Basic and acidic residues" evidence="12">
    <location>
        <begin position="276"/>
        <end position="289"/>
    </location>
</feature>
<evidence type="ECO:0000313" key="15">
    <source>
        <dbReference type="EMBL" id="GAQ77942.1"/>
    </source>
</evidence>
<keyword evidence="6 11" id="KW-0630">Potassium</keyword>
<evidence type="ECO:0000256" key="9">
    <source>
        <dbReference type="ARBA" id="ARBA00023136"/>
    </source>
</evidence>
<dbReference type="Pfam" id="PF17655">
    <property type="entry name" value="IRK_C"/>
    <property type="match status" value="1"/>
</dbReference>
<dbReference type="Proteomes" id="UP000054558">
    <property type="component" value="Unassembled WGS sequence"/>
</dbReference>
<evidence type="ECO:0000256" key="11">
    <source>
        <dbReference type="RuleBase" id="RU003822"/>
    </source>
</evidence>
<dbReference type="GO" id="GO:0034765">
    <property type="term" value="P:regulation of monoatomic ion transmembrane transport"/>
    <property type="evidence" value="ECO:0000318"/>
    <property type="project" value="GO_Central"/>
</dbReference>
<dbReference type="GO" id="GO:0034702">
    <property type="term" value="C:monoatomic ion channel complex"/>
    <property type="evidence" value="ECO:0007669"/>
    <property type="project" value="UniProtKB-KW"/>
</dbReference>
<dbReference type="InterPro" id="IPR016449">
    <property type="entry name" value="K_chnl_inward-rec_Kir"/>
</dbReference>
<feature type="transmembrane region" description="Helical" evidence="13">
    <location>
        <begin position="675"/>
        <end position="700"/>
    </location>
</feature>
<feature type="compositionally biased region" description="Polar residues" evidence="12">
    <location>
        <begin position="233"/>
        <end position="244"/>
    </location>
</feature>
<evidence type="ECO:0000256" key="12">
    <source>
        <dbReference type="SAM" id="MobiDB-lite"/>
    </source>
</evidence>
<gene>
    <name evidence="15" type="ORF">KFL_000060070</name>
</gene>
<organism evidence="15 16">
    <name type="scientific">Klebsormidium nitens</name>
    <name type="common">Green alga</name>
    <name type="synonym">Ulothrix nitens</name>
    <dbReference type="NCBI Taxonomy" id="105231"/>
    <lineage>
        <taxon>Eukaryota</taxon>
        <taxon>Viridiplantae</taxon>
        <taxon>Streptophyta</taxon>
        <taxon>Klebsormidiophyceae</taxon>
        <taxon>Klebsormidiales</taxon>
        <taxon>Klebsormidiaceae</taxon>
        <taxon>Klebsormidium</taxon>
    </lineage>
</organism>
<evidence type="ECO:0000256" key="7">
    <source>
        <dbReference type="ARBA" id="ARBA00022989"/>
    </source>
</evidence>
<keyword evidence="7 13" id="KW-1133">Transmembrane helix</keyword>
<keyword evidence="3 11" id="KW-0633">Potassium transport</keyword>
<dbReference type="EMBL" id="DF236955">
    <property type="protein sequence ID" value="GAQ77942.1"/>
    <property type="molecule type" value="Genomic_DNA"/>
</dbReference>
<dbReference type="InterPro" id="IPR013518">
    <property type="entry name" value="K_chnl_inward-rec_Kir_cyto"/>
</dbReference>
<comment type="similarity">
    <text evidence="11">Belongs to the inward rectifier-type potassium channel (TC 1.A.2.1) family.</text>
</comment>
<dbReference type="AlphaFoldDB" id="A0A0U9HI61"/>
<comment type="subcellular location">
    <subcellularLocation>
        <location evidence="1 11">Membrane</location>
        <topology evidence="1 11">Multi-pass membrane protein</topology>
    </subcellularLocation>
</comment>
<dbReference type="OrthoDB" id="273257at2759"/>
<keyword evidence="5 11" id="KW-0851">Voltage-gated channel</keyword>
<keyword evidence="8 11" id="KW-0406">Ion transport</keyword>
<feature type="domain" description="Inward rectifier potassium channel C-terminal" evidence="14">
    <location>
        <begin position="743"/>
        <end position="879"/>
    </location>
</feature>
<keyword evidence="2 11" id="KW-0813">Transport</keyword>
<feature type="compositionally biased region" description="Basic residues" evidence="12">
    <location>
        <begin position="215"/>
        <end position="232"/>
    </location>
</feature>
<reference evidence="15 16" key="1">
    <citation type="journal article" date="2014" name="Nat. Commun.">
        <title>Klebsormidium flaccidum genome reveals primary factors for plant terrestrial adaptation.</title>
        <authorList>
            <person name="Hori K."/>
            <person name="Maruyama F."/>
            <person name="Fujisawa T."/>
            <person name="Togashi T."/>
            <person name="Yamamoto N."/>
            <person name="Seo M."/>
            <person name="Sato S."/>
            <person name="Yamada T."/>
            <person name="Mori H."/>
            <person name="Tajima N."/>
            <person name="Moriyama T."/>
            <person name="Ikeuchi M."/>
            <person name="Watanabe M."/>
            <person name="Wada H."/>
            <person name="Kobayashi K."/>
            <person name="Saito M."/>
            <person name="Masuda T."/>
            <person name="Sasaki-Sekimoto Y."/>
            <person name="Mashiguchi K."/>
            <person name="Awai K."/>
            <person name="Shimojima M."/>
            <person name="Masuda S."/>
            <person name="Iwai M."/>
            <person name="Nobusawa T."/>
            <person name="Narise T."/>
            <person name="Kondo S."/>
            <person name="Saito H."/>
            <person name="Sato R."/>
            <person name="Murakawa M."/>
            <person name="Ihara Y."/>
            <person name="Oshima-Yamada Y."/>
            <person name="Ohtaka K."/>
            <person name="Satoh M."/>
            <person name="Sonobe K."/>
            <person name="Ishii M."/>
            <person name="Ohtani R."/>
            <person name="Kanamori-Sato M."/>
            <person name="Honoki R."/>
            <person name="Miyazaki D."/>
            <person name="Mochizuki H."/>
            <person name="Umetsu J."/>
            <person name="Higashi K."/>
            <person name="Shibata D."/>
            <person name="Kamiya Y."/>
            <person name="Sato N."/>
            <person name="Nakamura Y."/>
            <person name="Tabata S."/>
            <person name="Ida S."/>
            <person name="Kurokawa K."/>
            <person name="Ohta H."/>
        </authorList>
    </citation>
    <scope>NUCLEOTIDE SEQUENCE [LARGE SCALE GENOMIC DNA]</scope>
    <source>
        <strain evidence="15 16">NIES-2285</strain>
    </source>
</reference>
<evidence type="ECO:0000256" key="5">
    <source>
        <dbReference type="ARBA" id="ARBA00022882"/>
    </source>
</evidence>
<keyword evidence="16" id="KW-1185">Reference proteome</keyword>
<evidence type="ECO:0000256" key="2">
    <source>
        <dbReference type="ARBA" id="ARBA00022448"/>
    </source>
</evidence>
<dbReference type="InterPro" id="IPR041647">
    <property type="entry name" value="IRK_C"/>
</dbReference>
<dbReference type="PANTHER" id="PTHR11767">
    <property type="entry name" value="INWARD RECTIFIER POTASSIUM CHANNEL"/>
    <property type="match status" value="1"/>
</dbReference>
<evidence type="ECO:0000256" key="13">
    <source>
        <dbReference type="SAM" id="Phobius"/>
    </source>
</evidence>
<feature type="compositionally biased region" description="Basic residues" evidence="12">
    <location>
        <begin position="290"/>
        <end position="304"/>
    </location>
</feature>
<evidence type="ECO:0000256" key="8">
    <source>
        <dbReference type="ARBA" id="ARBA00023065"/>
    </source>
</evidence>
<evidence type="ECO:0000256" key="3">
    <source>
        <dbReference type="ARBA" id="ARBA00022538"/>
    </source>
</evidence>
<keyword evidence="9 13" id="KW-0472">Membrane</keyword>
<name>A0A0U9HI61_KLENI</name>
<keyword evidence="10 11" id="KW-0407">Ion channel</keyword>
<protein>
    <recommendedName>
        <fullName evidence="14">Inward rectifier potassium channel C-terminal domain-containing protein</fullName>
    </recommendedName>
</protein>
<dbReference type="SUPFAM" id="SSF81296">
    <property type="entry name" value="E set domains"/>
    <property type="match status" value="1"/>
</dbReference>
<evidence type="ECO:0000256" key="4">
    <source>
        <dbReference type="ARBA" id="ARBA00022692"/>
    </source>
</evidence>
<feature type="region of interest" description="Disordered" evidence="12">
    <location>
        <begin position="92"/>
        <end position="359"/>
    </location>
</feature>
<feature type="compositionally biased region" description="Polar residues" evidence="12">
    <location>
        <begin position="321"/>
        <end position="354"/>
    </location>
</feature>
<dbReference type="GO" id="GO:0005242">
    <property type="term" value="F:inward rectifier potassium channel activity"/>
    <property type="evidence" value="ECO:0000318"/>
    <property type="project" value="GO_Central"/>
</dbReference>
<proteinExistence type="inferred from homology"/>
<feature type="transmembrane region" description="Helical" evidence="13">
    <location>
        <begin position="648"/>
        <end position="669"/>
    </location>
</feature>
<evidence type="ECO:0000259" key="14">
    <source>
        <dbReference type="Pfam" id="PF17655"/>
    </source>
</evidence>
<dbReference type="GO" id="GO:1990573">
    <property type="term" value="P:potassium ion import across plasma membrane"/>
    <property type="evidence" value="ECO:0000318"/>
    <property type="project" value="GO_Central"/>
</dbReference>
<dbReference type="Gene3D" id="2.60.40.1400">
    <property type="entry name" value="G protein-activated inward rectifier potassium channel 1"/>
    <property type="match status" value="1"/>
</dbReference>
<accession>A0A0U9HI61</accession>
<dbReference type="STRING" id="105231.A0A0U9HI61"/>
<sequence>MYPPRHMHTDTSLQRCRTPWHSPCCSKRQETERTLSLLGNRSLERRGSGQSALAVPGSEHQAAFATTINSPARRRSSEVGSGRYAASVIRTRGGRKRIRRAKDGDGEENDDNMDERYTSLEDAPIYGSVHGDSFDYDDQNEVPSPLAEDASTEERSAGNEEPVEEQEASPSDRVLASTSEEKGTSKNGAASREPDMEQKGMLRSVTVSTALPKEKVKKTAKSGKKVAGKKSRSSTSLESANGVSRSVDEDRTEVTSQKKGKTSMDKAGVGSNTEAEGSRAIRKEAQEKPVKKKKAAAPKLKRSKAFNGRMREGELAVARTETLSQNGAQPSQASTAVEQKETLSQNGAEPSETSTDVEEESLLDRIASSLQAGSSSSKSDISSGALQLRFHSGCAFVVTAAAAKRVEDLVKEGEAAGVGAGLLGAASSLVDNLVDSAQTGGEIVSAVGEAVVESVSGATDAVTGTVSQLSEQVMEVVSSGVEEITDTVESAGESVSALVETVADTVDTVTSSMAETVDSVTSTVAETVGDVGEAVVSLMTEEEELGDTEFEAFRNQAGPQLRGRAGLDNLRVLSDGANLMQVISDAYTFTLKLPPLQFSLVVVVLPLLMSLVFTGVYLLDMQGLVPDDSVQSIYDGLQKGGHVAEAHWYALFQVFMFSLSLATGLQPVLAPVTPFSFVAANVNALLAQLLFVFLSGSVFARLSQRSRPIRCSTVALICPPCHENRSGKEWSNKVLMARYVLVGTRPSELVDVKVDLTFHYNTLTRNGSYFNRQVSLKLVRSEVAHQTGGMLVRHVIDESSPLYRRTEEMLKREDAIFKLSVVGLERSSMQSVFELQYYCVADGDVIWDAEFEDVVLVNKSMQRVIDQSKVSRWRSVPTTGYRTISA</sequence>